<dbReference type="InterPro" id="IPR036396">
    <property type="entry name" value="Cyt_P450_sf"/>
</dbReference>
<organism evidence="5">
    <name type="scientific">Mycobacterium riyadhense</name>
    <dbReference type="NCBI Taxonomy" id="486698"/>
    <lineage>
        <taxon>Bacteria</taxon>
        <taxon>Bacillati</taxon>
        <taxon>Actinomycetota</taxon>
        <taxon>Actinomycetes</taxon>
        <taxon>Mycobacteriales</taxon>
        <taxon>Mycobacteriaceae</taxon>
        <taxon>Mycobacterium</taxon>
    </lineage>
</organism>
<dbReference type="Pfam" id="PF00067">
    <property type="entry name" value="p450"/>
    <property type="match status" value="1"/>
</dbReference>
<keyword evidence="3 4" id="KW-0349">Heme</keyword>
<dbReference type="GO" id="GO:0004497">
    <property type="term" value="F:monooxygenase activity"/>
    <property type="evidence" value="ECO:0007669"/>
    <property type="project" value="UniProtKB-KW"/>
</dbReference>
<evidence type="ECO:0000256" key="2">
    <source>
        <dbReference type="ARBA" id="ARBA00010617"/>
    </source>
</evidence>
<dbReference type="GO" id="GO:0016705">
    <property type="term" value="F:oxidoreductase activity, acting on paired donors, with incorporation or reduction of molecular oxygen"/>
    <property type="evidence" value="ECO:0007669"/>
    <property type="project" value="InterPro"/>
</dbReference>
<protein>
    <submittedName>
        <fullName evidence="5">Cytochrome P450 120</fullName>
    </submittedName>
</protein>
<dbReference type="PRINTS" id="PR00463">
    <property type="entry name" value="EP450I"/>
</dbReference>
<dbReference type="PANTHER" id="PTHR24305">
    <property type="entry name" value="CYTOCHROME P450"/>
    <property type="match status" value="1"/>
</dbReference>
<evidence type="ECO:0000313" key="5">
    <source>
        <dbReference type="EMBL" id="VTP02977.1"/>
    </source>
</evidence>
<dbReference type="InterPro" id="IPR002401">
    <property type="entry name" value="Cyt_P450_E_grp-I"/>
</dbReference>
<dbReference type="AlphaFoldDB" id="A0A653EZQ5"/>
<evidence type="ECO:0000256" key="3">
    <source>
        <dbReference type="PIRSR" id="PIRSR602401-1"/>
    </source>
</evidence>
<dbReference type="PROSITE" id="PS00086">
    <property type="entry name" value="CYTOCHROME_P450"/>
    <property type="match status" value="1"/>
</dbReference>
<dbReference type="PRINTS" id="PR00385">
    <property type="entry name" value="P450"/>
</dbReference>
<dbReference type="GO" id="GO:0005506">
    <property type="term" value="F:iron ion binding"/>
    <property type="evidence" value="ECO:0007669"/>
    <property type="project" value="InterPro"/>
</dbReference>
<evidence type="ECO:0000256" key="1">
    <source>
        <dbReference type="ARBA" id="ARBA00001971"/>
    </source>
</evidence>
<dbReference type="EMBL" id="LR589146">
    <property type="protein sequence ID" value="VTP02977.1"/>
    <property type="molecule type" value="Genomic_DNA"/>
</dbReference>
<sequence length="536" mass="58927">MTVASSEIGLATILSRTGHLDILVNNAGCMHEGFAAETAPADAAWPRTSSVENTAAQRVFALVLRRSYRLPNYDFGQWRCIMTLDTTLPPGPRLPKWLQTALILRYGPRLAATCRRRYGSVFTLRIASIGTLVYLTDPADIKKVFAGNPKIFHAGEANSMLRGLLGDSSVLVIDEDAHQDRRRLMLAPFHRDAISRQAAVMAEIAAANIAGWPVGREFAVAPKMAQITLEVILRTVIGASDPARLAALRQVMPRLLTIGPWASLAIANQNLQRHLPWRGLQRRIEEANRLLYAEIAERRNDPDLASRSDVLAMLVRVAHDDERTITDQELRDQLMTLLVAGHDTTATGLSWALERLTRHPAMLAKAMRAAEATAAGDPAGDDYLDAVAKETLRIRPVVFDIGRVLTEPFELAGYRLPAGVLVAPAIGLVHASADQYPNPDRFDPDRMVGATLSPSTWLPFGGGNRRCLGAAFAMVEMRVVLREVLRRVELSTTTAPDERQRLKHVTLVPHRGARIRVQAIRADQVASRAIAQPRAS</sequence>
<dbReference type="PANTHER" id="PTHR24305:SF166">
    <property type="entry name" value="CYTOCHROME P450 12A4, MITOCHONDRIAL-RELATED"/>
    <property type="match status" value="1"/>
</dbReference>
<dbReference type="CDD" id="cd11053">
    <property type="entry name" value="CYP110-like"/>
    <property type="match status" value="1"/>
</dbReference>
<dbReference type="Gene3D" id="1.10.630.10">
    <property type="entry name" value="Cytochrome P450"/>
    <property type="match status" value="1"/>
</dbReference>
<name>A0A653EZQ5_9MYCO</name>
<keyword evidence="3 4" id="KW-0479">Metal-binding</keyword>
<keyword evidence="4" id="KW-0503">Monooxygenase</keyword>
<gene>
    <name evidence="5" type="ORF">BIN_B_04795</name>
</gene>
<dbReference type="InterPro" id="IPR001128">
    <property type="entry name" value="Cyt_P450"/>
</dbReference>
<evidence type="ECO:0000256" key="4">
    <source>
        <dbReference type="RuleBase" id="RU000461"/>
    </source>
</evidence>
<comment type="similarity">
    <text evidence="2 4">Belongs to the cytochrome P450 family.</text>
</comment>
<dbReference type="GO" id="GO:0020037">
    <property type="term" value="F:heme binding"/>
    <property type="evidence" value="ECO:0007669"/>
    <property type="project" value="InterPro"/>
</dbReference>
<keyword evidence="3 4" id="KW-0408">Iron</keyword>
<dbReference type="InterPro" id="IPR017972">
    <property type="entry name" value="Cyt_P450_CS"/>
</dbReference>
<accession>A0A653EZQ5</accession>
<dbReference type="SUPFAM" id="SSF48264">
    <property type="entry name" value="Cytochrome P450"/>
    <property type="match status" value="1"/>
</dbReference>
<feature type="binding site" description="axial binding residue" evidence="3">
    <location>
        <position position="467"/>
    </location>
    <ligand>
        <name>heme</name>
        <dbReference type="ChEBI" id="CHEBI:30413"/>
    </ligand>
    <ligandPart>
        <name>Fe</name>
        <dbReference type="ChEBI" id="CHEBI:18248"/>
    </ligandPart>
</feature>
<reference evidence="5" key="1">
    <citation type="submission" date="2019-05" db="EMBL/GenBank/DDBJ databases">
        <authorList>
            <person name="Naeem R."/>
            <person name="Antony C."/>
            <person name="Guan Q."/>
        </authorList>
    </citation>
    <scope>NUCLEOTIDE SEQUENCE</scope>
    <source>
        <strain evidence="5">2</strain>
    </source>
</reference>
<keyword evidence="4" id="KW-0560">Oxidoreductase</keyword>
<comment type="cofactor">
    <cofactor evidence="1 3">
        <name>heme</name>
        <dbReference type="ChEBI" id="CHEBI:30413"/>
    </cofactor>
</comment>
<proteinExistence type="inferred from homology"/>
<dbReference type="InterPro" id="IPR050121">
    <property type="entry name" value="Cytochrome_P450_monoxygenase"/>
</dbReference>